<dbReference type="STRING" id="126156.SAMN05421670_3697"/>
<dbReference type="GO" id="GO:0004061">
    <property type="term" value="F:arylformamidase activity"/>
    <property type="evidence" value="ECO:0007669"/>
    <property type="project" value="UniProtKB-UniRule"/>
</dbReference>
<feature type="binding site" evidence="9">
    <location>
        <position position="49"/>
    </location>
    <ligand>
        <name>Zn(2+)</name>
        <dbReference type="ChEBI" id="CHEBI:29105"/>
        <label>1</label>
    </ligand>
</feature>
<evidence type="ECO:0000256" key="3">
    <source>
        <dbReference type="ARBA" id="ARBA00022723"/>
    </source>
</evidence>
<dbReference type="GO" id="GO:0008270">
    <property type="term" value="F:zinc ion binding"/>
    <property type="evidence" value="ECO:0007669"/>
    <property type="project" value="UniProtKB-UniRule"/>
</dbReference>
<feature type="binding site" evidence="9">
    <location>
        <position position="55"/>
    </location>
    <ligand>
        <name>Zn(2+)</name>
        <dbReference type="ChEBI" id="CHEBI:29105"/>
        <label>2</label>
    </ligand>
</feature>
<gene>
    <name evidence="9" type="primary">kynB</name>
    <name evidence="10" type="ORF">SAMN05421670_3697</name>
</gene>
<comment type="similarity">
    <text evidence="9">Belongs to the Cyclase 1 superfamily. KynB family.</text>
</comment>
<dbReference type="RefSeq" id="WP_093538322.1">
    <property type="nucleotide sequence ID" value="NZ_FOXU01000009.1"/>
</dbReference>
<evidence type="ECO:0000256" key="2">
    <source>
        <dbReference type="ARBA" id="ARBA00011738"/>
    </source>
</evidence>
<name>A0A1I6AX48_9BACI</name>
<evidence type="ECO:0000256" key="1">
    <source>
        <dbReference type="ARBA" id="ARBA00002204"/>
    </source>
</evidence>
<dbReference type="Gene3D" id="3.50.30.50">
    <property type="entry name" value="Putative cyclase"/>
    <property type="match status" value="1"/>
</dbReference>
<keyword evidence="4 9" id="KW-0378">Hydrolase</keyword>
<evidence type="ECO:0000256" key="5">
    <source>
        <dbReference type="ARBA" id="ARBA00022833"/>
    </source>
</evidence>
<feature type="binding site" evidence="9">
    <location>
        <position position="53"/>
    </location>
    <ligand>
        <name>Zn(2+)</name>
        <dbReference type="ChEBI" id="CHEBI:29105"/>
        <label>1</label>
    </ligand>
</feature>
<dbReference type="AlphaFoldDB" id="A0A1I6AX48"/>
<dbReference type="InterPro" id="IPR017484">
    <property type="entry name" value="Kynurenine_formamidase_bac"/>
</dbReference>
<sequence length="208" mass="22825">MNKEWIDITQTISTRIATWPGDTLFEYELTATKDDGGAANVGTITASLHTGTHADAPFHYVSEGKTLDMLDVNMYIGRAKVVSVVGATEIGREELEGFDLTGVERLLLKTTNTASPEKFPDRINTLKENIGPFLKEKGIYLIGTDQPSVDGIESKELLAHHSLFNNDVFIIENLLLEKVEPGDYDLIALPLKIEGADGSPIRAVLRKV</sequence>
<comment type="pathway">
    <text evidence="8 9">Amino-acid degradation; L-tryptophan degradation via kynurenine pathway; L-kynurenine from L-tryptophan: step 2/2.</text>
</comment>
<comment type="cofactor">
    <cofactor evidence="9">
        <name>Zn(2+)</name>
        <dbReference type="ChEBI" id="CHEBI:29105"/>
    </cofactor>
    <text evidence="9">Binds 2 zinc ions per subunit.</text>
</comment>
<keyword evidence="3 9" id="KW-0479">Metal-binding</keyword>
<feature type="active site" description="Proton donor/acceptor" evidence="9">
    <location>
        <position position="59"/>
    </location>
</feature>
<reference evidence="11" key="1">
    <citation type="submission" date="2016-10" db="EMBL/GenBank/DDBJ databases">
        <authorList>
            <person name="Varghese N."/>
            <person name="Submissions S."/>
        </authorList>
    </citation>
    <scope>NUCLEOTIDE SEQUENCE [LARGE SCALE GENOMIC DNA]</scope>
    <source>
        <strain evidence="11">DSM 11706</strain>
    </source>
</reference>
<dbReference type="OrthoDB" id="9796085at2"/>
<dbReference type="NCBIfam" id="TIGR03035">
    <property type="entry name" value="trp_arylform"/>
    <property type="match status" value="1"/>
</dbReference>
<dbReference type="PANTHER" id="PTHR31118">
    <property type="entry name" value="CYCLASE-LIKE PROTEIN 2"/>
    <property type="match status" value="1"/>
</dbReference>
<dbReference type="EMBL" id="FOXU01000009">
    <property type="protein sequence ID" value="SFQ73213.1"/>
    <property type="molecule type" value="Genomic_DNA"/>
</dbReference>
<dbReference type="SUPFAM" id="SSF102198">
    <property type="entry name" value="Putative cyclase"/>
    <property type="match status" value="1"/>
</dbReference>
<feature type="binding site" evidence="9">
    <location>
        <position position="55"/>
    </location>
    <ligand>
        <name>Zn(2+)</name>
        <dbReference type="ChEBI" id="CHEBI:29105"/>
        <label>1</label>
    </ligand>
</feature>
<evidence type="ECO:0000313" key="11">
    <source>
        <dbReference type="Proteomes" id="UP000198734"/>
    </source>
</evidence>
<evidence type="ECO:0000256" key="8">
    <source>
        <dbReference type="ARBA" id="ARBA00060547"/>
    </source>
</evidence>
<keyword evidence="6 9" id="KW-0823">Tryptophan catabolism</keyword>
<evidence type="ECO:0000256" key="4">
    <source>
        <dbReference type="ARBA" id="ARBA00022801"/>
    </source>
</evidence>
<proteinExistence type="inferred from homology"/>
<evidence type="ECO:0000256" key="9">
    <source>
        <dbReference type="HAMAP-Rule" id="MF_01969"/>
    </source>
</evidence>
<dbReference type="InterPro" id="IPR007325">
    <property type="entry name" value="KFase/CYL"/>
</dbReference>
<keyword evidence="11" id="KW-1185">Reference proteome</keyword>
<dbReference type="EC" id="3.5.1.9" evidence="9"/>
<dbReference type="InterPro" id="IPR037175">
    <property type="entry name" value="KFase_sf"/>
</dbReference>
<dbReference type="Pfam" id="PF04199">
    <property type="entry name" value="Cyclase"/>
    <property type="match status" value="1"/>
</dbReference>
<feature type="binding site" evidence="9">
    <location>
        <position position="172"/>
    </location>
    <ligand>
        <name>Zn(2+)</name>
        <dbReference type="ChEBI" id="CHEBI:29105"/>
        <label>2</label>
    </ligand>
</feature>
<feature type="binding site" evidence="9">
    <location>
        <position position="19"/>
    </location>
    <ligand>
        <name>substrate</name>
    </ligand>
</feature>
<feature type="binding site" evidence="9">
    <location>
        <position position="172"/>
    </location>
    <ligand>
        <name>Zn(2+)</name>
        <dbReference type="ChEBI" id="CHEBI:29105"/>
        <label>1</label>
    </ligand>
</feature>
<dbReference type="FunFam" id="3.50.30.50:FF:000001">
    <property type="entry name" value="Kynurenine formamidase"/>
    <property type="match status" value="1"/>
</dbReference>
<feature type="binding site" evidence="9">
    <location>
        <position position="160"/>
    </location>
    <ligand>
        <name>Zn(2+)</name>
        <dbReference type="ChEBI" id="CHEBI:29105"/>
        <label>2</label>
    </ligand>
</feature>
<dbReference type="GO" id="GO:0004328">
    <property type="term" value="F:formamidase activity"/>
    <property type="evidence" value="ECO:0007669"/>
    <property type="project" value="InterPro"/>
</dbReference>
<dbReference type="Proteomes" id="UP000198734">
    <property type="component" value="Unassembled WGS sequence"/>
</dbReference>
<comment type="subunit">
    <text evidence="2 9">Homodimer.</text>
</comment>
<comment type="catalytic activity">
    <reaction evidence="7 9">
        <text>N-formyl-L-kynurenine + H2O = L-kynurenine + formate + H(+)</text>
        <dbReference type="Rhea" id="RHEA:13009"/>
        <dbReference type="ChEBI" id="CHEBI:15377"/>
        <dbReference type="ChEBI" id="CHEBI:15378"/>
        <dbReference type="ChEBI" id="CHEBI:15740"/>
        <dbReference type="ChEBI" id="CHEBI:57959"/>
        <dbReference type="ChEBI" id="CHEBI:58629"/>
        <dbReference type="EC" id="3.5.1.9"/>
    </reaction>
</comment>
<protein>
    <recommendedName>
        <fullName evidence="9">Kynurenine formamidase</fullName>
        <shortName evidence="9">KFA</shortName>
        <shortName evidence="9">KFase</shortName>
        <ecNumber evidence="9">3.5.1.9</ecNumber>
    </recommendedName>
    <alternativeName>
        <fullName evidence="9">Arylformamidase</fullName>
    </alternativeName>
    <alternativeName>
        <fullName evidence="9">N-formylkynurenine formamidase</fullName>
        <shortName evidence="9">FKF</shortName>
    </alternativeName>
</protein>
<evidence type="ECO:0000313" key="10">
    <source>
        <dbReference type="EMBL" id="SFQ73213.1"/>
    </source>
</evidence>
<evidence type="ECO:0000256" key="7">
    <source>
        <dbReference type="ARBA" id="ARBA00048496"/>
    </source>
</evidence>
<keyword evidence="5 9" id="KW-0862">Zinc</keyword>
<dbReference type="HAMAP" id="MF_01969">
    <property type="entry name" value="KynB"/>
    <property type="match status" value="1"/>
</dbReference>
<organism evidence="10 11">
    <name type="scientific">Psychrobacillus psychrotolerans</name>
    <dbReference type="NCBI Taxonomy" id="126156"/>
    <lineage>
        <taxon>Bacteria</taxon>
        <taxon>Bacillati</taxon>
        <taxon>Bacillota</taxon>
        <taxon>Bacilli</taxon>
        <taxon>Bacillales</taxon>
        <taxon>Bacillaceae</taxon>
        <taxon>Psychrobacillus</taxon>
    </lineage>
</organism>
<dbReference type="GO" id="GO:0019441">
    <property type="term" value="P:L-tryptophan catabolic process to kynurenine"/>
    <property type="evidence" value="ECO:0007669"/>
    <property type="project" value="UniProtKB-UniRule"/>
</dbReference>
<accession>A0A1I6AX48</accession>
<dbReference type="UniPathway" id="UPA00333">
    <property type="reaction ID" value="UER00454"/>
</dbReference>
<evidence type="ECO:0000256" key="6">
    <source>
        <dbReference type="ARBA" id="ARBA00023079"/>
    </source>
</evidence>
<comment type="function">
    <text evidence="1 9">Catalyzes the hydrolysis of N-formyl-L-kynurenine to L-kynurenine, the second step in the kynurenine pathway of tryptophan degradation.</text>
</comment>
<dbReference type="PANTHER" id="PTHR31118:SF32">
    <property type="entry name" value="KYNURENINE FORMAMIDASE"/>
    <property type="match status" value="1"/>
</dbReference>